<name>A0ABQ1UE04_9GAMM</name>
<organism evidence="6 7">
    <name type="scientific">Pseudoalteromonas gelatinilytica</name>
    <dbReference type="NCBI Taxonomy" id="1703256"/>
    <lineage>
        <taxon>Bacteria</taxon>
        <taxon>Pseudomonadati</taxon>
        <taxon>Pseudomonadota</taxon>
        <taxon>Gammaproteobacteria</taxon>
        <taxon>Alteromonadales</taxon>
        <taxon>Pseudoalteromonadaceae</taxon>
        <taxon>Pseudoalteromonas</taxon>
    </lineage>
</organism>
<dbReference type="Proteomes" id="UP000638462">
    <property type="component" value="Unassembled WGS sequence"/>
</dbReference>
<dbReference type="PANTHER" id="PTHR30126:SF39">
    <property type="entry name" value="HTH-TYPE TRANSCRIPTIONAL REGULATOR CYSL"/>
    <property type="match status" value="1"/>
</dbReference>
<evidence type="ECO:0000313" key="7">
    <source>
        <dbReference type="Proteomes" id="UP000638462"/>
    </source>
</evidence>
<dbReference type="InterPro" id="IPR000847">
    <property type="entry name" value="LysR_HTH_N"/>
</dbReference>
<gene>
    <name evidence="6" type="ORF">GCM10008027_43550</name>
</gene>
<dbReference type="PANTHER" id="PTHR30126">
    <property type="entry name" value="HTH-TYPE TRANSCRIPTIONAL REGULATOR"/>
    <property type="match status" value="1"/>
</dbReference>
<dbReference type="InterPro" id="IPR036390">
    <property type="entry name" value="WH_DNA-bd_sf"/>
</dbReference>
<reference evidence="7" key="1">
    <citation type="journal article" date="2019" name="Int. J. Syst. Evol. Microbiol.">
        <title>The Global Catalogue of Microorganisms (GCM) 10K type strain sequencing project: providing services to taxonomists for standard genome sequencing and annotation.</title>
        <authorList>
            <consortium name="The Broad Institute Genomics Platform"/>
            <consortium name="The Broad Institute Genome Sequencing Center for Infectious Disease"/>
            <person name="Wu L."/>
            <person name="Ma J."/>
        </authorList>
    </citation>
    <scope>NUCLEOTIDE SEQUENCE [LARGE SCALE GENOMIC DNA]</scope>
    <source>
        <strain evidence="7">CGMCC 1.15394</strain>
    </source>
</reference>
<dbReference type="InterPro" id="IPR005119">
    <property type="entry name" value="LysR_subst-bd"/>
</dbReference>
<dbReference type="EMBL" id="BMIT01000033">
    <property type="protein sequence ID" value="GGF14050.1"/>
    <property type="molecule type" value="Genomic_DNA"/>
</dbReference>
<keyword evidence="7" id="KW-1185">Reference proteome</keyword>
<dbReference type="SUPFAM" id="SSF46785">
    <property type="entry name" value="Winged helix' DNA-binding domain"/>
    <property type="match status" value="1"/>
</dbReference>
<dbReference type="RefSeq" id="WP_188731688.1">
    <property type="nucleotide sequence ID" value="NZ_BMIT01000033.1"/>
</dbReference>
<evidence type="ECO:0000259" key="5">
    <source>
        <dbReference type="PROSITE" id="PS50931"/>
    </source>
</evidence>
<keyword evidence="4" id="KW-0804">Transcription</keyword>
<dbReference type="PROSITE" id="PS50931">
    <property type="entry name" value="HTH_LYSR"/>
    <property type="match status" value="1"/>
</dbReference>
<dbReference type="SUPFAM" id="SSF53850">
    <property type="entry name" value="Periplasmic binding protein-like II"/>
    <property type="match status" value="1"/>
</dbReference>
<keyword evidence="2" id="KW-0805">Transcription regulation</keyword>
<comment type="similarity">
    <text evidence="1">Belongs to the LysR transcriptional regulatory family.</text>
</comment>
<evidence type="ECO:0000256" key="1">
    <source>
        <dbReference type="ARBA" id="ARBA00009437"/>
    </source>
</evidence>
<keyword evidence="3" id="KW-0238">DNA-binding</keyword>
<sequence>MNLNALRVFYTVAKLQSFSGAAETLFISQPAVSKALKELEHQLSLKLIERATKGRKLALTEGGVALYEHARNIFAIEKTAIDDIKSRTGLKRGTIVIGTSTTIASYWLPPYLARFCSAYPNIKVEVKVENTEKIEHALLECSIDLALVEGTPAEKKIVPTHWQDDLMSVVIPPHFKPSHNLNEWLSQQFWLLREPGSGTREMSVKMLEKQGIKVSNSMQLGSNEAIARSVAQGMGIAILPNVVTEDLVQLKKLKRLSQVKGGMLSRPLYQLQCRGRSSSHSAEALKRILFSEV</sequence>
<feature type="domain" description="HTH lysR-type" evidence="5">
    <location>
        <begin position="1"/>
        <end position="58"/>
    </location>
</feature>
<comment type="caution">
    <text evidence="6">The sequence shown here is derived from an EMBL/GenBank/DDBJ whole genome shotgun (WGS) entry which is preliminary data.</text>
</comment>
<dbReference type="Pfam" id="PF00126">
    <property type="entry name" value="HTH_1"/>
    <property type="match status" value="1"/>
</dbReference>
<dbReference type="Pfam" id="PF03466">
    <property type="entry name" value="LysR_substrate"/>
    <property type="match status" value="1"/>
</dbReference>
<evidence type="ECO:0000256" key="3">
    <source>
        <dbReference type="ARBA" id="ARBA00023125"/>
    </source>
</evidence>
<proteinExistence type="inferred from homology"/>
<evidence type="ECO:0000256" key="2">
    <source>
        <dbReference type="ARBA" id="ARBA00023015"/>
    </source>
</evidence>
<evidence type="ECO:0000256" key="4">
    <source>
        <dbReference type="ARBA" id="ARBA00023163"/>
    </source>
</evidence>
<evidence type="ECO:0000313" key="6">
    <source>
        <dbReference type="EMBL" id="GGF14050.1"/>
    </source>
</evidence>
<dbReference type="InterPro" id="IPR036388">
    <property type="entry name" value="WH-like_DNA-bd_sf"/>
</dbReference>
<dbReference type="PRINTS" id="PR00039">
    <property type="entry name" value="HTHLYSR"/>
</dbReference>
<dbReference type="Gene3D" id="1.10.10.10">
    <property type="entry name" value="Winged helix-like DNA-binding domain superfamily/Winged helix DNA-binding domain"/>
    <property type="match status" value="1"/>
</dbReference>
<dbReference type="Gene3D" id="3.40.190.10">
    <property type="entry name" value="Periplasmic binding protein-like II"/>
    <property type="match status" value="2"/>
</dbReference>
<accession>A0ABQ1UE04</accession>
<protein>
    <submittedName>
        <fullName evidence="6">LysR family transcriptional regulator</fullName>
    </submittedName>
</protein>